<keyword evidence="2" id="KW-1185">Reference proteome</keyword>
<accession>A0A5C5UW87</accession>
<protein>
    <recommendedName>
        <fullName evidence="3">TROVE domain-containing protein</fullName>
    </recommendedName>
</protein>
<sequence length="496" mass="56073">MPTSETQAALLREQCEREDLVMFVNACFAATGQTEYYSDQYSQSVSIDFLHQYVLVNYRLVYARALAAGVNHFNQMLIVRNLLRAGAPSDSVQRAEEGGLIAATLRQLPTHRVYKLFQRLATEGVNNRRTRAVIRNYCAARKNQTFEAVKYRNKFRRAVRHAHAEVDGETASFLFSLKAQKRFQEPLFDAYRRAHYSKQAVYELPYSVAEGLAARHGIPRDVFLRNIEPQMTQAEKLRVQNLTRRETKQAVQFDLARSPLTRLAIYVLSLPMEERTSRADELHAALKSAAARTQRKSPLELGKVAAVLDRSRSAWGSRERRRRPLAVAVATHYLLAAASDRYCSFWTPAREIGKTCYQADDKVFLVNASGQSDLATPLLDAIEWRPEQLTLVSDGYENAPVDAVNQIVHAYRQRLAPAHPISFLHANPVFDADHFSPRRLGAAILTIGLRDAEDLNASLRFAKFAAGEATRVELESYLGDIAREFLQDATDQETQP</sequence>
<dbReference type="RefSeq" id="WP_146435253.1">
    <property type="nucleotide sequence ID" value="NZ_SJPF01000005.1"/>
</dbReference>
<reference evidence="1 2" key="1">
    <citation type="submission" date="2019-02" db="EMBL/GenBank/DDBJ databases">
        <title>Deep-cultivation of Planctomycetes and their phenomic and genomic characterization uncovers novel biology.</title>
        <authorList>
            <person name="Wiegand S."/>
            <person name="Jogler M."/>
            <person name="Boedeker C."/>
            <person name="Pinto D."/>
            <person name="Vollmers J."/>
            <person name="Rivas-Marin E."/>
            <person name="Kohn T."/>
            <person name="Peeters S.H."/>
            <person name="Heuer A."/>
            <person name="Rast P."/>
            <person name="Oberbeckmann S."/>
            <person name="Bunk B."/>
            <person name="Jeske O."/>
            <person name="Meyerdierks A."/>
            <person name="Storesund J.E."/>
            <person name="Kallscheuer N."/>
            <person name="Luecker S."/>
            <person name="Lage O.M."/>
            <person name="Pohl T."/>
            <person name="Merkel B.J."/>
            <person name="Hornburger P."/>
            <person name="Mueller R.-W."/>
            <person name="Bruemmer F."/>
            <person name="Labrenz M."/>
            <person name="Spormann A.M."/>
            <person name="Op Den Camp H."/>
            <person name="Overmann J."/>
            <person name="Amann R."/>
            <person name="Jetten M.S.M."/>
            <person name="Mascher T."/>
            <person name="Medema M.H."/>
            <person name="Devos D.P."/>
            <person name="Kaster A.-K."/>
            <person name="Ovreas L."/>
            <person name="Rohde M."/>
            <person name="Galperin M.Y."/>
            <person name="Jogler C."/>
        </authorList>
    </citation>
    <scope>NUCLEOTIDE SEQUENCE [LARGE SCALE GENOMIC DNA]</scope>
    <source>
        <strain evidence="1 2">Enr8</strain>
    </source>
</reference>
<proteinExistence type="predicted"/>
<dbReference type="AlphaFoldDB" id="A0A5C5UW87"/>
<evidence type="ECO:0008006" key="3">
    <source>
        <dbReference type="Google" id="ProtNLM"/>
    </source>
</evidence>
<comment type="caution">
    <text evidence="1">The sequence shown here is derived from an EMBL/GenBank/DDBJ whole genome shotgun (WGS) entry which is preliminary data.</text>
</comment>
<dbReference type="EMBL" id="SJPF01000005">
    <property type="protein sequence ID" value="TWT30644.1"/>
    <property type="molecule type" value="Genomic_DNA"/>
</dbReference>
<evidence type="ECO:0000313" key="1">
    <source>
        <dbReference type="EMBL" id="TWT30644.1"/>
    </source>
</evidence>
<gene>
    <name evidence="1" type="ORF">Enr8_41650</name>
</gene>
<name>A0A5C5UW87_9BACT</name>
<dbReference type="Proteomes" id="UP000318878">
    <property type="component" value="Unassembled WGS sequence"/>
</dbReference>
<evidence type="ECO:0000313" key="2">
    <source>
        <dbReference type="Proteomes" id="UP000318878"/>
    </source>
</evidence>
<organism evidence="1 2">
    <name type="scientific">Blastopirellula retiformator</name>
    <dbReference type="NCBI Taxonomy" id="2527970"/>
    <lineage>
        <taxon>Bacteria</taxon>
        <taxon>Pseudomonadati</taxon>
        <taxon>Planctomycetota</taxon>
        <taxon>Planctomycetia</taxon>
        <taxon>Pirellulales</taxon>
        <taxon>Pirellulaceae</taxon>
        <taxon>Blastopirellula</taxon>
    </lineage>
</organism>
<dbReference type="OrthoDB" id="444138at2"/>